<name>A0A2N0R0N9_9GLOM</name>
<dbReference type="VEuPathDB" id="FungiDB:RhiirA1_541894"/>
<evidence type="ECO:0000313" key="3">
    <source>
        <dbReference type="EMBL" id="PKC56865.1"/>
    </source>
</evidence>
<sequence>MKFRIENVNIAIMGNCRLVKLLLCKFIAMSYTLLTYTLQNVGKKVKKGFFQFHIES</sequence>
<evidence type="ECO:0000313" key="4">
    <source>
        <dbReference type="Proteomes" id="UP000232688"/>
    </source>
</evidence>
<evidence type="ECO:0000256" key="1">
    <source>
        <dbReference type="SAM" id="Phobius"/>
    </source>
</evidence>
<keyword evidence="1" id="KW-0472">Membrane</keyword>
<proteinExistence type="predicted"/>
<reference evidence="3 4" key="3">
    <citation type="submission" date="2017-10" db="EMBL/GenBank/DDBJ databases">
        <title>Extensive intraspecific genome diversity in a model arbuscular mycorrhizal fungus.</title>
        <authorList>
            <person name="Chen E.C.H."/>
            <person name="Morin E."/>
            <person name="Baudet D."/>
            <person name="Noel J."/>
            <person name="Ndikumana S."/>
            <person name="Charron P."/>
            <person name="St-Onge C."/>
            <person name="Giorgi J."/>
            <person name="Grigoriev I.V."/>
            <person name="Roux C."/>
            <person name="Martin F.M."/>
            <person name="Corradi N."/>
        </authorList>
    </citation>
    <scope>NUCLEOTIDE SEQUENCE [LARGE SCALE GENOMIC DNA]</scope>
    <source>
        <strain evidence="3 4">A1</strain>
    </source>
</reference>
<evidence type="ECO:0000313" key="2">
    <source>
        <dbReference type="EMBL" id="PKB96106.1"/>
    </source>
</evidence>
<gene>
    <name evidence="3" type="ORF">RhiirA1_541894</name>
    <name evidence="2" type="ORF">RhiirA5_507054</name>
</gene>
<comment type="caution">
    <text evidence="3">The sequence shown here is derived from an EMBL/GenBank/DDBJ whole genome shotgun (WGS) entry which is preliminary data.</text>
</comment>
<protein>
    <submittedName>
        <fullName evidence="3">Uncharacterized protein</fullName>
    </submittedName>
</protein>
<dbReference type="EMBL" id="LLXH01001995">
    <property type="protein sequence ID" value="PKC56865.1"/>
    <property type="molecule type" value="Genomic_DNA"/>
</dbReference>
<dbReference type="AlphaFoldDB" id="A0A2N0R0N9"/>
<reference evidence="2 5" key="1">
    <citation type="submission" date="2016-04" db="EMBL/GenBank/DDBJ databases">
        <title>Genome analyses suggest a sexual origin of heterokaryosis in a supposedly ancient asexual fungus.</title>
        <authorList>
            <person name="Ropars J."/>
            <person name="Sedzielewska K."/>
            <person name="Noel J."/>
            <person name="Charron P."/>
            <person name="Farinelli L."/>
            <person name="Marton T."/>
            <person name="Kruger M."/>
            <person name="Pelin A."/>
            <person name="Brachmann A."/>
            <person name="Corradi N."/>
        </authorList>
    </citation>
    <scope>NUCLEOTIDE SEQUENCE [LARGE SCALE GENOMIC DNA]</scope>
    <source>
        <strain evidence="2 5">A5</strain>
    </source>
</reference>
<reference evidence="2 5" key="2">
    <citation type="submission" date="2017-09" db="EMBL/GenBank/DDBJ databases">
        <title>Extensive intraspecific genome diversity in a model arbuscular mycorrhizal fungus.</title>
        <authorList>
            <person name="Chen E.C."/>
            <person name="Morin E."/>
            <person name="Beaudet D."/>
            <person name="Noel J."/>
            <person name="Ndikumana S."/>
            <person name="Charron P."/>
            <person name="St-Onge C."/>
            <person name="Giorgi J."/>
            <person name="Grigoriev I.V."/>
            <person name="Roux C."/>
            <person name="Martin F.M."/>
            <person name="Corradi N."/>
        </authorList>
    </citation>
    <scope>NUCLEOTIDE SEQUENCE [LARGE SCALE GENOMIC DNA]</scope>
    <source>
        <strain evidence="2 5">A5</strain>
    </source>
</reference>
<evidence type="ECO:0000313" key="5">
    <source>
        <dbReference type="Proteomes" id="UP000232722"/>
    </source>
</evidence>
<keyword evidence="1" id="KW-0812">Transmembrane</keyword>
<feature type="transmembrane region" description="Helical" evidence="1">
    <location>
        <begin position="21"/>
        <end position="39"/>
    </location>
</feature>
<dbReference type="EMBL" id="LLXJ01004153">
    <property type="protein sequence ID" value="PKB96106.1"/>
    <property type="molecule type" value="Genomic_DNA"/>
</dbReference>
<reference evidence="3 4" key="4">
    <citation type="submission" date="2017-10" db="EMBL/GenBank/DDBJ databases">
        <title>Genome analyses suggest a sexual origin of heterokaryosis in a supposedly ancient asexual fungus.</title>
        <authorList>
            <person name="Corradi N."/>
            <person name="Sedzielewska K."/>
            <person name="Noel J."/>
            <person name="Charron P."/>
            <person name="Farinelli L."/>
            <person name="Marton T."/>
            <person name="Kruger M."/>
            <person name="Pelin A."/>
            <person name="Brachmann A."/>
            <person name="Corradi N."/>
        </authorList>
    </citation>
    <scope>NUCLEOTIDE SEQUENCE [LARGE SCALE GENOMIC DNA]</scope>
    <source>
        <strain evidence="3 4">A1</strain>
    </source>
</reference>
<organism evidence="3 4">
    <name type="scientific">Rhizophagus irregularis</name>
    <dbReference type="NCBI Taxonomy" id="588596"/>
    <lineage>
        <taxon>Eukaryota</taxon>
        <taxon>Fungi</taxon>
        <taxon>Fungi incertae sedis</taxon>
        <taxon>Mucoromycota</taxon>
        <taxon>Glomeromycotina</taxon>
        <taxon>Glomeromycetes</taxon>
        <taxon>Glomerales</taxon>
        <taxon>Glomeraceae</taxon>
        <taxon>Rhizophagus</taxon>
    </lineage>
</organism>
<accession>A0A2N0R0N9</accession>
<dbReference type="Proteomes" id="UP000232722">
    <property type="component" value="Unassembled WGS sequence"/>
</dbReference>
<dbReference type="Proteomes" id="UP000232688">
    <property type="component" value="Unassembled WGS sequence"/>
</dbReference>
<keyword evidence="1" id="KW-1133">Transmembrane helix</keyword>